<organism evidence="2 3">
    <name type="scientific">Coprobacter tertius</name>
    <dbReference type="NCBI Taxonomy" id="2944915"/>
    <lineage>
        <taxon>Bacteria</taxon>
        <taxon>Pseudomonadati</taxon>
        <taxon>Bacteroidota</taxon>
        <taxon>Bacteroidia</taxon>
        <taxon>Bacteroidales</taxon>
        <taxon>Barnesiellaceae</taxon>
        <taxon>Coprobacter</taxon>
    </lineage>
</organism>
<proteinExistence type="predicted"/>
<keyword evidence="3" id="KW-1185">Reference proteome</keyword>
<comment type="caution">
    <text evidence="2">The sequence shown here is derived from an EMBL/GenBank/DDBJ whole genome shotgun (WGS) entry which is preliminary data.</text>
</comment>
<dbReference type="EMBL" id="JANDHW010000014">
    <property type="protein sequence ID" value="MCP9612784.1"/>
    <property type="molecule type" value="Genomic_DNA"/>
</dbReference>
<gene>
    <name evidence="2" type="ORF">NMU02_11845</name>
</gene>
<reference evidence="2 3" key="1">
    <citation type="submission" date="2022-07" db="EMBL/GenBank/DDBJ databases">
        <title>Fecal culturing of patients with breast cancer.</title>
        <authorList>
            <person name="Teng N.M.Y."/>
            <person name="Kiu R."/>
            <person name="Evans R."/>
            <person name="Baker D.J."/>
            <person name="Zenner C."/>
            <person name="Robinson S.D."/>
            <person name="Hall L.J."/>
        </authorList>
    </citation>
    <scope>NUCLEOTIDE SEQUENCE [LARGE SCALE GENOMIC DNA]</scope>
    <source>
        <strain evidence="2 3">LH1063</strain>
    </source>
</reference>
<dbReference type="RefSeq" id="WP_255028142.1">
    <property type="nucleotide sequence ID" value="NZ_JANDHW010000014.1"/>
</dbReference>
<accession>A0ABT1MJH9</accession>
<sequence>MSKKKLTILLLSIIVITSCTNDYMGNYKPEGKEPSEAAQKLPVAANFDWKTMKSKPVEITTPASVYEVNDGQEVLIAENLPEGTYTLTHVNANGKFVVRPVTAPVVYDRNRSAMRGDAVKSIYYFPSSTGWGMMMVEDVFPYLGDLDLNDIVFKFRIKYELGQTGGSGKSPHVRAIEFNLIPLAMGGSKYDKIGVALNFIQDKVKKNLIKSVSGQINKGTGMIGNETENVVFLTDDLRSQFIGSKTEFDIINTFTTVPSLVSEPFTVRLELTPGLSRLNEVLPVPDENGNMLDLFVTLGERGREVHVKGHPATAKLNADLEKYSSYVSAENWVWALILPDNIKYPKEMTPIYEAYPLFKDWVQGKLGSIDEWTFNLDHDKVYM</sequence>
<evidence type="ECO:0000259" key="1">
    <source>
        <dbReference type="Pfam" id="PF16130"/>
    </source>
</evidence>
<dbReference type="InterPro" id="IPR031025">
    <property type="entry name" value="LruC_dom"/>
</dbReference>
<name>A0ABT1MJH9_9BACT</name>
<dbReference type="InterPro" id="IPR032295">
    <property type="entry name" value="DUF4842"/>
</dbReference>
<dbReference type="NCBIfam" id="TIGR04456">
    <property type="entry name" value="LruC_dom"/>
    <property type="match status" value="1"/>
</dbReference>
<evidence type="ECO:0000313" key="2">
    <source>
        <dbReference type="EMBL" id="MCP9612784.1"/>
    </source>
</evidence>
<dbReference type="PROSITE" id="PS51257">
    <property type="entry name" value="PROKAR_LIPOPROTEIN"/>
    <property type="match status" value="1"/>
</dbReference>
<dbReference type="Proteomes" id="UP001205603">
    <property type="component" value="Unassembled WGS sequence"/>
</dbReference>
<dbReference type="Pfam" id="PF16130">
    <property type="entry name" value="DUF4842"/>
    <property type="match status" value="1"/>
</dbReference>
<feature type="domain" description="DUF4842" evidence="1">
    <location>
        <begin position="173"/>
        <end position="364"/>
    </location>
</feature>
<evidence type="ECO:0000313" key="3">
    <source>
        <dbReference type="Proteomes" id="UP001205603"/>
    </source>
</evidence>
<protein>
    <submittedName>
        <fullName evidence="2">LruC domain-containing protein</fullName>
    </submittedName>
</protein>